<evidence type="ECO:0000313" key="2">
    <source>
        <dbReference type="Proteomes" id="UP000183832"/>
    </source>
</evidence>
<accession>A0A1J1HNF7</accession>
<dbReference type="AlphaFoldDB" id="A0A1J1HNF7"/>
<sequence>MKLGIFTFELPTCEKRFLFCLQLHHANQLLRSFLPSNALLRFRMIVNVKGYKKIFHSSTREFYIRSV</sequence>
<dbReference type="Proteomes" id="UP000183832">
    <property type="component" value="Unassembled WGS sequence"/>
</dbReference>
<name>A0A1J1HNF7_9DIPT</name>
<organism evidence="1 2">
    <name type="scientific">Clunio marinus</name>
    <dbReference type="NCBI Taxonomy" id="568069"/>
    <lineage>
        <taxon>Eukaryota</taxon>
        <taxon>Metazoa</taxon>
        <taxon>Ecdysozoa</taxon>
        <taxon>Arthropoda</taxon>
        <taxon>Hexapoda</taxon>
        <taxon>Insecta</taxon>
        <taxon>Pterygota</taxon>
        <taxon>Neoptera</taxon>
        <taxon>Endopterygota</taxon>
        <taxon>Diptera</taxon>
        <taxon>Nematocera</taxon>
        <taxon>Chironomoidea</taxon>
        <taxon>Chironomidae</taxon>
        <taxon>Clunio</taxon>
    </lineage>
</organism>
<gene>
    <name evidence="1" type="ORF">CLUMA_CG002868</name>
</gene>
<reference evidence="1 2" key="1">
    <citation type="submission" date="2015-04" db="EMBL/GenBank/DDBJ databases">
        <authorList>
            <person name="Syromyatnikov M.Y."/>
            <person name="Popov V.N."/>
        </authorList>
    </citation>
    <scope>NUCLEOTIDE SEQUENCE [LARGE SCALE GENOMIC DNA]</scope>
</reference>
<proteinExistence type="predicted"/>
<evidence type="ECO:0000313" key="1">
    <source>
        <dbReference type="EMBL" id="CRK89058.1"/>
    </source>
</evidence>
<dbReference type="EMBL" id="CVRI01000010">
    <property type="protein sequence ID" value="CRK89058.1"/>
    <property type="molecule type" value="Genomic_DNA"/>
</dbReference>
<keyword evidence="2" id="KW-1185">Reference proteome</keyword>
<protein>
    <submittedName>
        <fullName evidence="1">CLUMA_CG002868, isoform A</fullName>
    </submittedName>
</protein>